<evidence type="ECO:0000256" key="1">
    <source>
        <dbReference type="SAM" id="Phobius"/>
    </source>
</evidence>
<dbReference type="AlphaFoldDB" id="A0A9D1CL85"/>
<sequence length="186" mass="21467">MKQIEKKLKNSLDILIPYHNHSRRNSLMNTFSYAVYAIFIFFVVVSFTKQNAVLNLVDSDVLFAETENTDNENVSVFSATPSLASRIIEYPWQESEDYYTYQNTGDRFSVQIQDGENEYQLSMAQGTLQGFGDATPILDTDVYFYVTENGYVAKWQYKDFVVSLTSNESLSTFIRKVEIIMEENLT</sequence>
<evidence type="ECO:0000313" key="3">
    <source>
        <dbReference type="Proteomes" id="UP000886725"/>
    </source>
</evidence>
<dbReference type="Proteomes" id="UP000886725">
    <property type="component" value="Unassembled WGS sequence"/>
</dbReference>
<proteinExistence type="predicted"/>
<keyword evidence="1" id="KW-1133">Transmembrane helix</keyword>
<protein>
    <recommendedName>
        <fullName evidence="4">DUF4367 domain-containing protein</fullName>
    </recommendedName>
</protein>
<gene>
    <name evidence="2" type="ORF">IAC85_06205</name>
</gene>
<name>A0A9D1CL85_9FIRM</name>
<keyword evidence="1" id="KW-0812">Transmembrane</keyword>
<comment type="caution">
    <text evidence="2">The sequence shown here is derived from an EMBL/GenBank/DDBJ whole genome shotgun (WGS) entry which is preliminary data.</text>
</comment>
<organism evidence="2 3">
    <name type="scientific">Candidatus Faecenecus gallistercoris</name>
    <dbReference type="NCBI Taxonomy" id="2840793"/>
    <lineage>
        <taxon>Bacteria</taxon>
        <taxon>Bacillati</taxon>
        <taxon>Bacillota</taxon>
        <taxon>Bacillota incertae sedis</taxon>
        <taxon>Candidatus Faecenecus</taxon>
    </lineage>
</organism>
<evidence type="ECO:0000313" key="2">
    <source>
        <dbReference type="EMBL" id="HIQ65313.1"/>
    </source>
</evidence>
<dbReference type="EMBL" id="DVFU01000120">
    <property type="protein sequence ID" value="HIQ65313.1"/>
    <property type="molecule type" value="Genomic_DNA"/>
</dbReference>
<evidence type="ECO:0008006" key="4">
    <source>
        <dbReference type="Google" id="ProtNLM"/>
    </source>
</evidence>
<accession>A0A9D1CL85</accession>
<keyword evidence="1" id="KW-0472">Membrane</keyword>
<reference evidence="2" key="1">
    <citation type="submission" date="2020-10" db="EMBL/GenBank/DDBJ databases">
        <authorList>
            <person name="Gilroy R."/>
        </authorList>
    </citation>
    <scope>NUCLEOTIDE SEQUENCE</scope>
    <source>
        <strain evidence="2">CHK165-10780</strain>
    </source>
</reference>
<feature type="transmembrane region" description="Helical" evidence="1">
    <location>
        <begin position="30"/>
        <end position="48"/>
    </location>
</feature>
<reference evidence="2" key="2">
    <citation type="journal article" date="2021" name="PeerJ">
        <title>Extensive microbial diversity within the chicken gut microbiome revealed by metagenomics and culture.</title>
        <authorList>
            <person name="Gilroy R."/>
            <person name="Ravi A."/>
            <person name="Getino M."/>
            <person name="Pursley I."/>
            <person name="Horton D.L."/>
            <person name="Alikhan N.F."/>
            <person name="Baker D."/>
            <person name="Gharbi K."/>
            <person name="Hall N."/>
            <person name="Watson M."/>
            <person name="Adriaenssens E.M."/>
            <person name="Foster-Nyarko E."/>
            <person name="Jarju S."/>
            <person name="Secka A."/>
            <person name="Antonio M."/>
            <person name="Oren A."/>
            <person name="Chaudhuri R.R."/>
            <person name="La Ragione R."/>
            <person name="Hildebrand F."/>
            <person name="Pallen M.J."/>
        </authorList>
    </citation>
    <scope>NUCLEOTIDE SEQUENCE</scope>
    <source>
        <strain evidence="2">CHK165-10780</strain>
    </source>
</reference>